<dbReference type="InterPro" id="IPR037997">
    <property type="entry name" value="Dgk1-like"/>
</dbReference>
<dbReference type="GeneID" id="39589769"/>
<keyword evidence="2" id="KW-1133">Transmembrane helix</keyword>
<feature type="transmembrane region" description="Helical" evidence="2">
    <location>
        <begin position="256"/>
        <end position="275"/>
    </location>
</feature>
<dbReference type="GO" id="GO:0006654">
    <property type="term" value="P:phosphatidic acid biosynthetic process"/>
    <property type="evidence" value="ECO:0007669"/>
    <property type="project" value="TreeGrafter"/>
</dbReference>
<feature type="transmembrane region" description="Helical" evidence="2">
    <location>
        <begin position="326"/>
        <end position="345"/>
    </location>
</feature>
<keyword evidence="4" id="KW-1185">Reference proteome</keyword>
<evidence type="ECO:0000313" key="3">
    <source>
        <dbReference type="EMBL" id="RSH76827.1"/>
    </source>
</evidence>
<evidence type="ECO:0000313" key="4">
    <source>
        <dbReference type="Proteomes" id="UP000279236"/>
    </source>
</evidence>
<keyword evidence="2" id="KW-0812">Transmembrane</keyword>
<feature type="transmembrane region" description="Helical" evidence="2">
    <location>
        <begin position="352"/>
        <end position="375"/>
    </location>
</feature>
<dbReference type="RefSeq" id="XP_028471974.1">
    <property type="nucleotide sequence ID" value="XM_028620758.1"/>
</dbReference>
<feature type="transmembrane region" description="Helical" evidence="2">
    <location>
        <begin position="387"/>
        <end position="408"/>
    </location>
</feature>
<feature type="transmembrane region" description="Helical" evidence="2">
    <location>
        <begin position="214"/>
        <end position="235"/>
    </location>
</feature>
<evidence type="ECO:0000256" key="1">
    <source>
        <dbReference type="SAM" id="MobiDB-lite"/>
    </source>
</evidence>
<feature type="compositionally biased region" description="Low complexity" evidence="1">
    <location>
        <begin position="70"/>
        <end position="79"/>
    </location>
</feature>
<sequence length="410" mass="43775">MATAAAISVRAPSPSLRAGSPTPSRRASATPPVHLSPRASRRLSLDKENVSLHAAMEPNGKATAENGHDAAAVAAVPVANGRPRDGSVSEDDVDNVLRRRGAVPRSPRTVPRSPPPGVHTLPTIVAHVEMDSSALSDSEAHAPPPAPSAVFGTAAPGTEVRRRRRTSSIHVKPPPGVKPTKAVDWEIPRKAFHSSIGFLTLALKYTDPPSLRPLITVLCIMCVTIFTIDVIRLRFPAFAELWEMFVGFLMREEERNRINGVVWYLVGVIFVLSFYPRDVAVVAILTLSWSDTTASTLGRLWGRHTPPLPAHVPGLKFLPFAPRKSLAGFLAATVTGILIGLGYWAHQASDWAVLNTPGPFGLIATSLVVGFGGAVVEALDLGVDDNLTLPILSGAIVWAWFAATNVLLGH</sequence>
<evidence type="ECO:0000256" key="2">
    <source>
        <dbReference type="SAM" id="Phobius"/>
    </source>
</evidence>
<dbReference type="GO" id="GO:0005789">
    <property type="term" value="C:endoplasmic reticulum membrane"/>
    <property type="evidence" value="ECO:0007669"/>
    <property type="project" value="TreeGrafter"/>
</dbReference>
<accession>A0A427XDL9</accession>
<dbReference type="GO" id="GO:0004143">
    <property type="term" value="F:ATP-dependent diacylglycerol kinase activity"/>
    <property type="evidence" value="ECO:0007669"/>
    <property type="project" value="InterPro"/>
</dbReference>
<dbReference type="OrthoDB" id="5673at2759"/>
<organism evidence="3 4">
    <name type="scientific">Apiotrichum porosum</name>
    <dbReference type="NCBI Taxonomy" id="105984"/>
    <lineage>
        <taxon>Eukaryota</taxon>
        <taxon>Fungi</taxon>
        <taxon>Dikarya</taxon>
        <taxon>Basidiomycota</taxon>
        <taxon>Agaricomycotina</taxon>
        <taxon>Tremellomycetes</taxon>
        <taxon>Trichosporonales</taxon>
        <taxon>Trichosporonaceae</taxon>
        <taxon>Apiotrichum</taxon>
    </lineage>
</organism>
<gene>
    <name evidence="3" type="ORF">EHS24_005226</name>
</gene>
<protein>
    <recommendedName>
        <fullName evidence="5">CTP-dependent diacylglycerol kinase 1</fullName>
    </recommendedName>
</protein>
<reference evidence="3 4" key="1">
    <citation type="submission" date="2018-11" db="EMBL/GenBank/DDBJ databases">
        <title>Genome sequence of Apiotrichum porosum DSM 27194.</title>
        <authorList>
            <person name="Aliyu H."/>
            <person name="Gorte O."/>
            <person name="Ochsenreither K."/>
        </authorList>
    </citation>
    <scope>NUCLEOTIDE SEQUENCE [LARGE SCALE GENOMIC DNA]</scope>
    <source>
        <strain evidence="3 4">DSM 27194</strain>
    </source>
</reference>
<dbReference type="AlphaFoldDB" id="A0A427XDL9"/>
<evidence type="ECO:0008006" key="5">
    <source>
        <dbReference type="Google" id="ProtNLM"/>
    </source>
</evidence>
<keyword evidence="2" id="KW-0472">Membrane</keyword>
<feature type="region of interest" description="Disordered" evidence="1">
    <location>
        <begin position="1"/>
        <end position="90"/>
    </location>
</feature>
<proteinExistence type="predicted"/>
<dbReference type="PANTHER" id="PTHR31303">
    <property type="entry name" value="CTP-DEPENDENT DIACYLGLYCEROL KINASE 1"/>
    <property type="match status" value="1"/>
</dbReference>
<dbReference type="EMBL" id="RSCE01000020">
    <property type="protein sequence ID" value="RSH76827.1"/>
    <property type="molecule type" value="Genomic_DNA"/>
</dbReference>
<feature type="region of interest" description="Disordered" evidence="1">
    <location>
        <begin position="132"/>
        <end position="177"/>
    </location>
</feature>
<dbReference type="STRING" id="105984.A0A427XDL9"/>
<dbReference type="Proteomes" id="UP000279236">
    <property type="component" value="Unassembled WGS sequence"/>
</dbReference>
<name>A0A427XDL9_9TREE</name>
<dbReference type="PANTHER" id="PTHR31303:SF1">
    <property type="entry name" value="CTP-DEPENDENT DIACYLGLYCEROL KINASE 1"/>
    <property type="match status" value="1"/>
</dbReference>
<comment type="caution">
    <text evidence="3">The sequence shown here is derived from an EMBL/GenBank/DDBJ whole genome shotgun (WGS) entry which is preliminary data.</text>
</comment>